<protein>
    <recommendedName>
        <fullName evidence="3">Tetratricopeptide repeat protein</fullName>
    </recommendedName>
</protein>
<evidence type="ECO:0008006" key="3">
    <source>
        <dbReference type="Google" id="ProtNLM"/>
    </source>
</evidence>
<name>A0ABQ3QWF0_9ACTN</name>
<dbReference type="InterPro" id="IPR011990">
    <property type="entry name" value="TPR-like_helical_dom_sf"/>
</dbReference>
<organism evidence="1 2">
    <name type="scientific">Streptomyces violascens</name>
    <dbReference type="NCBI Taxonomy" id="67381"/>
    <lineage>
        <taxon>Bacteria</taxon>
        <taxon>Bacillati</taxon>
        <taxon>Actinomycetota</taxon>
        <taxon>Actinomycetes</taxon>
        <taxon>Kitasatosporales</taxon>
        <taxon>Streptomycetaceae</taxon>
        <taxon>Streptomyces</taxon>
    </lineage>
</organism>
<comment type="caution">
    <text evidence="1">The sequence shown here is derived from an EMBL/GenBank/DDBJ whole genome shotgun (WGS) entry which is preliminary data.</text>
</comment>
<dbReference type="EMBL" id="BNDY01000017">
    <property type="protein sequence ID" value="GHI41611.1"/>
    <property type="molecule type" value="Genomic_DNA"/>
</dbReference>
<gene>
    <name evidence="1" type="ORF">Sviol_60190</name>
</gene>
<proteinExistence type="predicted"/>
<accession>A0ABQ3QWF0</accession>
<sequence length="59" mass="6658">MAKAPKAPHIHRRFDWHEREAVTLANLGDAYRTLGETAATLRHHRASLDMSRGPELPAE</sequence>
<evidence type="ECO:0000313" key="2">
    <source>
        <dbReference type="Proteomes" id="UP001050808"/>
    </source>
</evidence>
<keyword evidence="2" id="KW-1185">Reference proteome</keyword>
<dbReference type="RefSeq" id="WP_226599645.1">
    <property type="nucleotide sequence ID" value="NZ_BNDY01000017.1"/>
</dbReference>
<evidence type="ECO:0000313" key="1">
    <source>
        <dbReference type="EMBL" id="GHI41611.1"/>
    </source>
</evidence>
<reference evidence="1" key="1">
    <citation type="submission" date="2024-05" db="EMBL/GenBank/DDBJ databases">
        <title>Whole genome shotgun sequence of Streptomyces violascens NBRC 12920.</title>
        <authorList>
            <person name="Komaki H."/>
            <person name="Tamura T."/>
        </authorList>
    </citation>
    <scope>NUCLEOTIDE SEQUENCE</scope>
    <source>
        <strain evidence="1">NBRC 12920</strain>
    </source>
</reference>
<dbReference type="Proteomes" id="UP001050808">
    <property type="component" value="Unassembled WGS sequence"/>
</dbReference>
<dbReference type="Gene3D" id="1.25.40.10">
    <property type="entry name" value="Tetratricopeptide repeat domain"/>
    <property type="match status" value="1"/>
</dbReference>